<dbReference type="Proteomes" id="UP000078582">
    <property type="component" value="Chromosome"/>
</dbReference>
<dbReference type="EMBL" id="CP014873">
    <property type="protein sequence ID" value="ANK61722.1"/>
    <property type="molecule type" value="Genomic_DNA"/>
</dbReference>
<evidence type="ECO:0000313" key="2">
    <source>
        <dbReference type="EMBL" id="ANK61722.1"/>
    </source>
</evidence>
<dbReference type="STRING" id="375175.AYR53_02435"/>
<dbReference type="PANTHER" id="PTHR38438:SF1">
    <property type="entry name" value="RIBOFLAVIN TRANSPORTER RIBU"/>
    <property type="match status" value="1"/>
</dbReference>
<evidence type="ECO:0000313" key="3">
    <source>
        <dbReference type="Proteomes" id="UP000078582"/>
    </source>
</evidence>
<dbReference type="Gene3D" id="1.10.1760.20">
    <property type="match status" value="1"/>
</dbReference>
<dbReference type="InterPro" id="IPR025720">
    <property type="entry name" value="RibU"/>
</dbReference>
<keyword evidence="1" id="KW-1133">Transmembrane helix</keyword>
<reference evidence="2 3" key="1">
    <citation type="submission" date="2016-03" db="EMBL/GenBank/DDBJ databases">
        <title>Pediococcus and Lactobacillus from brewery environment - whole genome sequencing and assembly.</title>
        <authorList>
            <person name="Behr J."/>
            <person name="Geissler A.J."/>
            <person name="Vogel R.F."/>
        </authorList>
    </citation>
    <scope>NUCLEOTIDE SEQUENCE [LARGE SCALE GENOMIC DNA]</scope>
    <source>
        <strain evidence="2 3">TMW 1.1989</strain>
    </source>
</reference>
<organism evidence="2 3">
    <name type="scientific">Loigolactobacillus backii</name>
    <dbReference type="NCBI Taxonomy" id="375175"/>
    <lineage>
        <taxon>Bacteria</taxon>
        <taxon>Bacillati</taxon>
        <taxon>Bacillota</taxon>
        <taxon>Bacilli</taxon>
        <taxon>Lactobacillales</taxon>
        <taxon>Lactobacillaceae</taxon>
        <taxon>Loigolactobacillus</taxon>
    </lineage>
</organism>
<accession>A0A192H0F5</accession>
<keyword evidence="3" id="KW-1185">Reference proteome</keyword>
<keyword evidence="1" id="KW-0472">Membrane</keyword>
<protein>
    <recommendedName>
        <fullName evidence="4">Riboflavin transporter</fullName>
    </recommendedName>
</protein>
<dbReference type="GO" id="GO:0032217">
    <property type="term" value="F:riboflavin transmembrane transporter activity"/>
    <property type="evidence" value="ECO:0007669"/>
    <property type="project" value="InterPro"/>
</dbReference>
<dbReference type="PANTHER" id="PTHR38438">
    <property type="entry name" value="RIBOFLAVIN TRANSPORTER RIBU"/>
    <property type="match status" value="1"/>
</dbReference>
<dbReference type="GO" id="GO:0005886">
    <property type="term" value="C:plasma membrane"/>
    <property type="evidence" value="ECO:0007669"/>
    <property type="project" value="InterPro"/>
</dbReference>
<name>A0A192H0F5_9LACO</name>
<evidence type="ECO:0008006" key="4">
    <source>
        <dbReference type="Google" id="ProtNLM"/>
    </source>
</evidence>
<sequence length="70" mass="7859">MCFANLFVLLPMYFKFSGIKFTAPVMQMVFAGILPFNLIKGVIVSIVFMIAYAKLLPWLSRKVVTPVAKS</sequence>
<dbReference type="AlphaFoldDB" id="A0A192H0F5"/>
<feature type="transmembrane region" description="Helical" evidence="1">
    <location>
        <begin position="28"/>
        <end position="52"/>
    </location>
</feature>
<evidence type="ECO:0000256" key="1">
    <source>
        <dbReference type="SAM" id="Phobius"/>
    </source>
</evidence>
<proteinExistence type="predicted"/>
<gene>
    <name evidence="2" type="ORF">AYR53_02435</name>
</gene>
<keyword evidence="1" id="KW-0812">Transmembrane</keyword>